<dbReference type="PANTHER" id="PTHR10909:SF344">
    <property type="entry name" value="PEROXISOMAL ACYL-COENZYME A OXIDASE 2"/>
    <property type="match status" value="1"/>
</dbReference>
<dbReference type="GO" id="GO:0003997">
    <property type="term" value="F:acyl-CoA oxidase activity"/>
    <property type="evidence" value="ECO:0007669"/>
    <property type="project" value="InterPro"/>
</dbReference>
<name>A0A833ZL45_9CHIR</name>
<evidence type="ECO:0000256" key="2">
    <source>
        <dbReference type="ARBA" id="ARBA00022630"/>
    </source>
</evidence>
<evidence type="ECO:0000256" key="3">
    <source>
        <dbReference type="ARBA" id="ARBA00022827"/>
    </source>
</evidence>
<gene>
    <name evidence="5" type="ORF">HJG60_000209</name>
</gene>
<evidence type="ECO:0000256" key="1">
    <source>
        <dbReference type="ARBA" id="ARBA00001974"/>
    </source>
</evidence>
<comment type="cofactor">
    <cofactor evidence="1">
        <name>FAD</name>
        <dbReference type="ChEBI" id="CHEBI:57692"/>
    </cofactor>
</comment>
<comment type="caution">
    <text evidence="5">The sequence shown here is derived from an EMBL/GenBank/DDBJ whole genome shotgun (WGS) entry which is preliminary data.</text>
</comment>
<evidence type="ECO:0000313" key="6">
    <source>
        <dbReference type="Proteomes" id="UP000664940"/>
    </source>
</evidence>
<sequence>MHAFIVPIRSLQDHTPLPGITVGDIGPKMNFEHADNGFLRLDHVRIPRENMLNRFAKVLPDGTYVKLGTAQSNYLTMVVSRVELLLSEIIPLLKKACVIAIRYSVIRRQSQLRPSFMH</sequence>
<feature type="domain" description="Acyl-CoA oxidase C-alpha1" evidence="4">
    <location>
        <begin position="74"/>
        <end position="111"/>
    </location>
</feature>
<organism evidence="5 6">
    <name type="scientific">Phyllostomus discolor</name>
    <name type="common">pale spear-nosed bat</name>
    <dbReference type="NCBI Taxonomy" id="89673"/>
    <lineage>
        <taxon>Eukaryota</taxon>
        <taxon>Metazoa</taxon>
        <taxon>Chordata</taxon>
        <taxon>Craniata</taxon>
        <taxon>Vertebrata</taxon>
        <taxon>Euteleostomi</taxon>
        <taxon>Mammalia</taxon>
        <taxon>Eutheria</taxon>
        <taxon>Laurasiatheria</taxon>
        <taxon>Chiroptera</taxon>
        <taxon>Yangochiroptera</taxon>
        <taxon>Phyllostomidae</taxon>
        <taxon>Phyllostominae</taxon>
        <taxon>Phyllostomus</taxon>
    </lineage>
</organism>
<dbReference type="GO" id="GO:0005777">
    <property type="term" value="C:peroxisome"/>
    <property type="evidence" value="ECO:0007669"/>
    <property type="project" value="InterPro"/>
</dbReference>
<dbReference type="GO" id="GO:0071949">
    <property type="term" value="F:FAD binding"/>
    <property type="evidence" value="ECO:0007669"/>
    <property type="project" value="InterPro"/>
</dbReference>
<dbReference type="GO" id="GO:0033791">
    <property type="term" value="F:3alpha,7alpha,12alpha-trihydroxy-5beta-cholestanoyl-CoA 24-hydroxylase activity"/>
    <property type="evidence" value="ECO:0007669"/>
    <property type="project" value="TreeGrafter"/>
</dbReference>
<dbReference type="Proteomes" id="UP000664940">
    <property type="component" value="Unassembled WGS sequence"/>
</dbReference>
<dbReference type="PANTHER" id="PTHR10909">
    <property type="entry name" value="ELECTRON TRANSPORT OXIDOREDUCTASE"/>
    <property type="match status" value="1"/>
</dbReference>
<dbReference type="Pfam" id="PF22924">
    <property type="entry name" value="ACOX_C_alpha1"/>
    <property type="match status" value="1"/>
</dbReference>
<dbReference type="GO" id="GO:0055088">
    <property type="term" value="P:lipid homeostasis"/>
    <property type="evidence" value="ECO:0007669"/>
    <property type="project" value="TreeGrafter"/>
</dbReference>
<proteinExistence type="predicted"/>
<dbReference type="InterPro" id="IPR009100">
    <property type="entry name" value="AcylCoA_DH/oxidase_NM_dom_sf"/>
</dbReference>
<dbReference type="Gene3D" id="1.20.140.10">
    <property type="entry name" value="Butyryl-CoA Dehydrogenase, subunit A, domain 3"/>
    <property type="match status" value="1"/>
</dbReference>
<keyword evidence="2" id="KW-0285">Flavoprotein</keyword>
<evidence type="ECO:0000259" key="4">
    <source>
        <dbReference type="Pfam" id="PF22924"/>
    </source>
</evidence>
<dbReference type="InterPro" id="IPR012258">
    <property type="entry name" value="Acyl-CoA_oxidase"/>
</dbReference>
<dbReference type="InterPro" id="IPR055060">
    <property type="entry name" value="ACOX_C_alpha1"/>
</dbReference>
<dbReference type="GO" id="GO:0033540">
    <property type="term" value="P:fatty acid beta-oxidation using acyl-CoA oxidase"/>
    <property type="evidence" value="ECO:0007669"/>
    <property type="project" value="TreeGrafter"/>
</dbReference>
<keyword evidence="3" id="KW-0274">FAD</keyword>
<evidence type="ECO:0000313" key="5">
    <source>
        <dbReference type="EMBL" id="KAF6098418.1"/>
    </source>
</evidence>
<protein>
    <submittedName>
        <fullName evidence="5">Acyl-CoA oxidase 2</fullName>
    </submittedName>
</protein>
<dbReference type="AlphaFoldDB" id="A0A833ZL45"/>
<dbReference type="EMBL" id="JABVXQ010000007">
    <property type="protein sequence ID" value="KAF6098418.1"/>
    <property type="molecule type" value="Genomic_DNA"/>
</dbReference>
<dbReference type="SUPFAM" id="SSF56645">
    <property type="entry name" value="Acyl-CoA dehydrogenase NM domain-like"/>
    <property type="match status" value="1"/>
</dbReference>
<dbReference type="Gene3D" id="2.40.110.10">
    <property type="entry name" value="Butyryl-CoA Dehydrogenase, subunit A, domain 2"/>
    <property type="match status" value="1"/>
</dbReference>
<reference evidence="5 6" key="1">
    <citation type="journal article" date="2020" name="Nature">
        <title>Six reference-quality genomes reveal evolution of bat adaptations.</title>
        <authorList>
            <person name="Jebb D."/>
            <person name="Huang Z."/>
            <person name="Pippel M."/>
            <person name="Hughes G.M."/>
            <person name="Lavrichenko K."/>
            <person name="Devanna P."/>
            <person name="Winkler S."/>
            <person name="Jermiin L.S."/>
            <person name="Skirmuntt E.C."/>
            <person name="Katzourakis A."/>
            <person name="Burkitt-Gray L."/>
            <person name="Ray D.A."/>
            <person name="Sullivan K.A.M."/>
            <person name="Roscito J.G."/>
            <person name="Kirilenko B.M."/>
            <person name="Davalos L.M."/>
            <person name="Corthals A.P."/>
            <person name="Power M.L."/>
            <person name="Jones G."/>
            <person name="Ransome R.D."/>
            <person name="Dechmann D.K.N."/>
            <person name="Locatelli A.G."/>
            <person name="Puechmaille S.J."/>
            <person name="Fedrigo O."/>
            <person name="Jarvis E.D."/>
            <person name="Hiller M."/>
            <person name="Vernes S.C."/>
            <person name="Myers E.W."/>
            <person name="Teeling E.C."/>
        </authorList>
    </citation>
    <scope>NUCLEOTIDE SEQUENCE [LARGE SCALE GENOMIC DNA]</scope>
    <source>
        <strain evidence="5">Bat1K_MPI-CBG_1</strain>
    </source>
</reference>
<dbReference type="InterPro" id="IPR046373">
    <property type="entry name" value="Acyl-CoA_Oxase/DH_mid-dom_sf"/>
</dbReference>
<accession>A0A833ZL45</accession>
<dbReference type="GO" id="GO:0000038">
    <property type="term" value="P:very long-chain fatty acid metabolic process"/>
    <property type="evidence" value="ECO:0007669"/>
    <property type="project" value="TreeGrafter"/>
</dbReference>
<dbReference type="GO" id="GO:0005504">
    <property type="term" value="F:fatty acid binding"/>
    <property type="evidence" value="ECO:0007669"/>
    <property type="project" value="TreeGrafter"/>
</dbReference>